<dbReference type="RefSeq" id="WP_206644566.1">
    <property type="nucleotide sequence ID" value="NZ_CP071247.1"/>
</dbReference>
<keyword evidence="3" id="KW-1134">Transmembrane beta strand</keyword>
<organism evidence="13 14">
    <name type="scientific">Marinobacter salinisoli</name>
    <dbReference type="NCBI Taxonomy" id="2769486"/>
    <lineage>
        <taxon>Bacteria</taxon>
        <taxon>Pseudomonadati</taxon>
        <taxon>Pseudomonadota</taxon>
        <taxon>Gammaproteobacteria</taxon>
        <taxon>Pseudomonadales</taxon>
        <taxon>Marinobacteraceae</taxon>
        <taxon>Marinobacter</taxon>
    </lineage>
</organism>
<evidence type="ECO:0000313" key="14">
    <source>
        <dbReference type="Proteomes" id="UP000663555"/>
    </source>
</evidence>
<dbReference type="InterPro" id="IPR036737">
    <property type="entry name" value="OmpA-like_sf"/>
</dbReference>
<dbReference type="Gene3D" id="2.40.160.20">
    <property type="match status" value="1"/>
</dbReference>
<keyword evidence="5 11" id="KW-0732">Signal</keyword>
<dbReference type="Gene3D" id="3.30.1330.60">
    <property type="entry name" value="OmpA-like domain"/>
    <property type="match status" value="1"/>
</dbReference>
<evidence type="ECO:0000256" key="2">
    <source>
        <dbReference type="ARBA" id="ARBA00022448"/>
    </source>
</evidence>
<evidence type="ECO:0000256" key="10">
    <source>
        <dbReference type="PROSITE-ProRule" id="PRU00473"/>
    </source>
</evidence>
<gene>
    <name evidence="13" type="ORF">LPB19_02580</name>
</gene>
<reference evidence="13 14" key="1">
    <citation type="submission" date="2021-03" db="EMBL/GenBank/DDBJ databases">
        <title>Genome sequencing of Marinobacter sp. LPB0319.</title>
        <authorList>
            <person name="Kim J."/>
        </authorList>
    </citation>
    <scope>NUCLEOTIDE SEQUENCE [LARGE SCALE GENOMIC DNA]</scope>
    <source>
        <strain evidence="13 14">LPB0319</strain>
    </source>
</reference>
<dbReference type="InterPro" id="IPR011250">
    <property type="entry name" value="OMP/PagP_B-barrel"/>
</dbReference>
<dbReference type="InterPro" id="IPR028974">
    <property type="entry name" value="TSP_type-3_rpt"/>
</dbReference>
<sequence length="367" mass="40293">MNIMRSCAVAAIAIALVPAALADVRRDTIYINPFAAYQYFDDKRDLSESDVYGVGIEYRFTDRWALEGVYSRGDIDRKNAPGDSEFDELRLDATYYFADPEEAFNPYLSFGGGHADFGDDPTGPQSLGSNHDETRVNIGGGFRYNLSDMISLRADLREFHGIDDSTFDTQVALSFSLAFFRNVVEEVADGDRDGVPDDRDACPDSTLAAEVDSQGCEFDGDNDGVVDGVDQCPSTLPGAEVDELGCSGITETIETIEVDVQFAFDSDEIDSVYEDDLERVAEILQENPETFVEVAGHTDDSGDPAYNQDLSQRRAEAVAERLIENSGVEKYRVSATGYGAQQPVAPNDTPEGRAANRRVEALIQLRR</sequence>
<evidence type="ECO:0000256" key="6">
    <source>
        <dbReference type="ARBA" id="ARBA00023065"/>
    </source>
</evidence>
<evidence type="ECO:0000256" key="8">
    <source>
        <dbReference type="ARBA" id="ARBA00023136"/>
    </source>
</evidence>
<dbReference type="InterPro" id="IPR006665">
    <property type="entry name" value="OmpA-like"/>
</dbReference>
<evidence type="ECO:0000256" key="1">
    <source>
        <dbReference type="ARBA" id="ARBA00004571"/>
    </source>
</evidence>
<keyword evidence="9" id="KW-0998">Cell outer membrane</keyword>
<dbReference type="Proteomes" id="UP000663555">
    <property type="component" value="Chromosome"/>
</dbReference>
<evidence type="ECO:0000256" key="4">
    <source>
        <dbReference type="ARBA" id="ARBA00022692"/>
    </source>
</evidence>
<feature type="chain" id="PRO_5047113097" evidence="11">
    <location>
        <begin position="23"/>
        <end position="367"/>
    </location>
</feature>
<dbReference type="CDD" id="cd07185">
    <property type="entry name" value="OmpA_C-like"/>
    <property type="match status" value="1"/>
</dbReference>
<name>A0ABX7MSP5_9GAMM</name>
<dbReference type="SUPFAM" id="SSF103647">
    <property type="entry name" value="TSP type-3 repeat"/>
    <property type="match status" value="1"/>
</dbReference>
<keyword evidence="8 10" id="KW-0472">Membrane</keyword>
<protein>
    <submittedName>
        <fullName evidence="13">OmpA family protein</fullName>
    </submittedName>
</protein>
<proteinExistence type="predicted"/>
<keyword evidence="4" id="KW-0812">Transmembrane</keyword>
<evidence type="ECO:0000256" key="11">
    <source>
        <dbReference type="SAM" id="SignalP"/>
    </source>
</evidence>
<dbReference type="PANTHER" id="PTHR30329">
    <property type="entry name" value="STATOR ELEMENT OF FLAGELLAR MOTOR COMPLEX"/>
    <property type="match status" value="1"/>
</dbReference>
<feature type="domain" description="OmpA-like" evidence="12">
    <location>
        <begin position="249"/>
        <end position="367"/>
    </location>
</feature>
<evidence type="ECO:0000259" key="12">
    <source>
        <dbReference type="PROSITE" id="PS51123"/>
    </source>
</evidence>
<dbReference type="EMBL" id="CP071247">
    <property type="protein sequence ID" value="QSP95326.1"/>
    <property type="molecule type" value="Genomic_DNA"/>
</dbReference>
<dbReference type="Pfam" id="PF13505">
    <property type="entry name" value="OMP_b-brl"/>
    <property type="match status" value="1"/>
</dbReference>
<dbReference type="SUPFAM" id="SSF56925">
    <property type="entry name" value="OMPA-like"/>
    <property type="match status" value="1"/>
</dbReference>
<keyword evidence="7" id="KW-0626">Porin</keyword>
<keyword evidence="6" id="KW-0406">Ion transport</keyword>
<keyword evidence="2" id="KW-0813">Transport</keyword>
<evidence type="ECO:0000256" key="5">
    <source>
        <dbReference type="ARBA" id="ARBA00022729"/>
    </source>
</evidence>
<dbReference type="InterPro" id="IPR050330">
    <property type="entry name" value="Bact_OuterMem_StrucFunc"/>
</dbReference>
<accession>A0ABX7MSP5</accession>
<comment type="subcellular location">
    <subcellularLocation>
        <location evidence="1">Cell outer membrane</location>
        <topology evidence="1">Multi-pass membrane protein</topology>
    </subcellularLocation>
</comment>
<feature type="signal peptide" evidence="11">
    <location>
        <begin position="1"/>
        <end position="22"/>
    </location>
</feature>
<dbReference type="PANTHER" id="PTHR30329:SF21">
    <property type="entry name" value="LIPOPROTEIN YIAD-RELATED"/>
    <property type="match status" value="1"/>
</dbReference>
<dbReference type="SUPFAM" id="SSF103088">
    <property type="entry name" value="OmpA-like"/>
    <property type="match status" value="1"/>
</dbReference>
<evidence type="ECO:0000313" key="13">
    <source>
        <dbReference type="EMBL" id="QSP95326.1"/>
    </source>
</evidence>
<evidence type="ECO:0000256" key="9">
    <source>
        <dbReference type="ARBA" id="ARBA00023237"/>
    </source>
</evidence>
<evidence type="ECO:0000256" key="7">
    <source>
        <dbReference type="ARBA" id="ARBA00023114"/>
    </source>
</evidence>
<keyword evidence="14" id="KW-1185">Reference proteome</keyword>
<dbReference type="Pfam" id="PF00691">
    <property type="entry name" value="OmpA"/>
    <property type="match status" value="1"/>
</dbReference>
<dbReference type="PRINTS" id="PR01021">
    <property type="entry name" value="OMPADOMAIN"/>
</dbReference>
<dbReference type="InterPro" id="IPR027385">
    <property type="entry name" value="Beta-barrel_OMP"/>
</dbReference>
<evidence type="ECO:0000256" key="3">
    <source>
        <dbReference type="ARBA" id="ARBA00022452"/>
    </source>
</evidence>
<dbReference type="PROSITE" id="PS51123">
    <property type="entry name" value="OMPA_2"/>
    <property type="match status" value="1"/>
</dbReference>
<dbReference type="InterPro" id="IPR006664">
    <property type="entry name" value="OMP_bac"/>
</dbReference>